<name>A0A1G7L3A0_9RHOB</name>
<dbReference type="InterPro" id="IPR004045">
    <property type="entry name" value="Glutathione_S-Trfase_N"/>
</dbReference>
<dbReference type="PROSITE" id="PS50404">
    <property type="entry name" value="GST_NTER"/>
    <property type="match status" value="1"/>
</dbReference>
<evidence type="ECO:0000259" key="1">
    <source>
        <dbReference type="PROSITE" id="PS50404"/>
    </source>
</evidence>
<dbReference type="InterPro" id="IPR040079">
    <property type="entry name" value="Glutathione_S-Trfase"/>
</dbReference>
<sequence>MRPILYSFRRCPYAMRARLAILSAGIEVELREILLRDKPQEMLDASPKGTVPVLILKDRVIDESRDIMEWALAQHDPEGLLDMPPDAQDWIAAIEGPFKSALDRYKYAPRYNGADPMAERNVAAQILYRAEAQLQKALWLYGPHPSFADLATLTFVRQYANVDRAWFDAQDWPGLRGWLDRFLASDRFAAIMTRYPKWETLAIPVVFP</sequence>
<proteinExistence type="predicted"/>
<dbReference type="Proteomes" id="UP000182284">
    <property type="component" value="Unassembled WGS sequence"/>
</dbReference>
<dbReference type="PANTHER" id="PTHR43968">
    <property type="match status" value="1"/>
</dbReference>
<dbReference type="Pfam" id="PF13417">
    <property type="entry name" value="GST_N_3"/>
    <property type="match status" value="1"/>
</dbReference>
<dbReference type="PROSITE" id="PS51354">
    <property type="entry name" value="GLUTAREDOXIN_2"/>
    <property type="match status" value="1"/>
</dbReference>
<dbReference type="Pfam" id="PF13410">
    <property type="entry name" value="GST_C_2"/>
    <property type="match status" value="1"/>
</dbReference>
<dbReference type="GO" id="GO:0016740">
    <property type="term" value="F:transferase activity"/>
    <property type="evidence" value="ECO:0007669"/>
    <property type="project" value="UniProtKB-KW"/>
</dbReference>
<gene>
    <name evidence="2" type="ORF">SAMN04488117_104145</name>
</gene>
<protein>
    <submittedName>
        <fullName evidence="2">Glutathione S-transferase</fullName>
    </submittedName>
</protein>
<dbReference type="RefSeq" id="WP_074643963.1">
    <property type="nucleotide sequence ID" value="NZ_FNBL01000004.1"/>
</dbReference>
<organism evidence="2 3">
    <name type="scientific">Celeribacter baekdonensis</name>
    <dbReference type="NCBI Taxonomy" id="875171"/>
    <lineage>
        <taxon>Bacteria</taxon>
        <taxon>Pseudomonadati</taxon>
        <taxon>Pseudomonadota</taxon>
        <taxon>Alphaproteobacteria</taxon>
        <taxon>Rhodobacterales</taxon>
        <taxon>Roseobacteraceae</taxon>
        <taxon>Celeribacter</taxon>
    </lineage>
</organism>
<dbReference type="InterPro" id="IPR036282">
    <property type="entry name" value="Glutathione-S-Trfase_C_sf"/>
</dbReference>
<dbReference type="InterPro" id="IPR036249">
    <property type="entry name" value="Thioredoxin-like_sf"/>
</dbReference>
<keyword evidence="2" id="KW-0808">Transferase</keyword>
<dbReference type="Gene3D" id="3.40.30.10">
    <property type="entry name" value="Glutaredoxin"/>
    <property type="match status" value="1"/>
</dbReference>
<dbReference type="EMBL" id="FNBL01000004">
    <property type="protein sequence ID" value="SDF43794.1"/>
    <property type="molecule type" value="Genomic_DNA"/>
</dbReference>
<dbReference type="GO" id="GO:0005737">
    <property type="term" value="C:cytoplasm"/>
    <property type="evidence" value="ECO:0007669"/>
    <property type="project" value="TreeGrafter"/>
</dbReference>
<dbReference type="OrthoDB" id="9813092at2"/>
<dbReference type="SFLD" id="SFLDS00019">
    <property type="entry name" value="Glutathione_Transferase_(cytos"/>
    <property type="match status" value="1"/>
</dbReference>
<dbReference type="AlphaFoldDB" id="A0A1G7L3A0"/>
<evidence type="ECO:0000313" key="2">
    <source>
        <dbReference type="EMBL" id="SDF43794.1"/>
    </source>
</evidence>
<dbReference type="SUPFAM" id="SSF52833">
    <property type="entry name" value="Thioredoxin-like"/>
    <property type="match status" value="1"/>
</dbReference>
<reference evidence="2 3" key="1">
    <citation type="submission" date="2016-10" db="EMBL/GenBank/DDBJ databases">
        <authorList>
            <person name="de Groot N.N."/>
        </authorList>
    </citation>
    <scope>NUCLEOTIDE SEQUENCE [LARGE SCALE GENOMIC DNA]</scope>
    <source>
        <strain evidence="2 3">DSM 27375</strain>
    </source>
</reference>
<dbReference type="PANTHER" id="PTHR43968:SF6">
    <property type="entry name" value="GLUTATHIONE S-TRANSFERASE OMEGA"/>
    <property type="match status" value="1"/>
</dbReference>
<dbReference type="CDD" id="cd03196">
    <property type="entry name" value="GST_C_5"/>
    <property type="match status" value="1"/>
</dbReference>
<evidence type="ECO:0000313" key="3">
    <source>
        <dbReference type="Proteomes" id="UP000182284"/>
    </source>
</evidence>
<accession>A0A1G7L3A0</accession>
<dbReference type="Gene3D" id="1.20.1050.10">
    <property type="match status" value="1"/>
</dbReference>
<dbReference type="InterPro" id="IPR050983">
    <property type="entry name" value="GST_Omega/HSP26"/>
</dbReference>
<feature type="domain" description="GST N-terminal" evidence="1">
    <location>
        <begin position="1"/>
        <end position="79"/>
    </location>
</feature>
<dbReference type="SUPFAM" id="SSF47616">
    <property type="entry name" value="GST C-terminal domain-like"/>
    <property type="match status" value="1"/>
</dbReference>